<reference evidence="4 5" key="1">
    <citation type="journal article" date="2015" name="Genome Biol.">
        <title>Comparative genomics of Steinernema reveals deeply conserved gene regulatory networks.</title>
        <authorList>
            <person name="Dillman A.R."/>
            <person name="Macchietto M."/>
            <person name="Porter C.F."/>
            <person name="Rogers A."/>
            <person name="Williams B."/>
            <person name="Antoshechkin I."/>
            <person name="Lee M.M."/>
            <person name="Goodwin Z."/>
            <person name="Lu X."/>
            <person name="Lewis E.E."/>
            <person name="Goodrich-Blair H."/>
            <person name="Stock S.P."/>
            <person name="Adams B.J."/>
            <person name="Sternberg P.W."/>
            <person name="Mortazavi A."/>
        </authorList>
    </citation>
    <scope>NUCLEOTIDE SEQUENCE [LARGE SCALE GENOMIC DNA]</scope>
    <source>
        <strain evidence="4 5">ALL</strain>
    </source>
</reference>
<sequence length="534" mass="58863">MARTKSASKKLAAKAVRQAASSVKGSERSGFVSNTRERPDDDWSEMMTTLRPALSERAKTLRAKRSVLQAHPTNMGSERSGFVSNTRDDDWSDDDDAASGFVGARENAPSEASGFVAPRGRAPRRQFCGCKVLSFNICDFRLCPPSRPTNVGSERSGFVSNTRERPDDDWSDDDDAASGFVGARENAPSEASGFVAPRGRAPRRSVLQADPTNVGSERSGFVSNTRQREDNNWSEDDDAASGFVEARENAPSEASSAQGRAPRRQFCGCKVLSFNICDFRLCPPSRPQTWAVSVRDLFPTRGSAKITNNWSEDDDAASGFVEARENAPSEASVFVAPRGRAPRRSVLQAHPTNMGSERSGFVSNTRQRPDDDWSDDDDAASGFVGARRTAPIDVSGFVERRGRVQQALQGRPQRRVIASPVGSIRGQPRLVPRVKPKPKKWKSKAIAEIRKYQRSGIRLLPRAPFSRLVREICQDIRAENYRFTMEAMTALQEASEAYLVTLFSKAQSCALHASRVTIKDKDMRLAMMLADMDL</sequence>
<feature type="compositionally biased region" description="Polar residues" evidence="2">
    <location>
        <begin position="149"/>
        <end position="161"/>
    </location>
</feature>
<dbReference type="PROSITE" id="PS00959">
    <property type="entry name" value="HISTONE_H3_2"/>
    <property type="match status" value="1"/>
</dbReference>
<name>A0A4U5M7C0_STECR</name>
<dbReference type="InterPro" id="IPR000164">
    <property type="entry name" value="Histone_H3/CENP-A"/>
</dbReference>
<dbReference type="CDD" id="cd22911">
    <property type="entry name" value="HFD_H3"/>
    <property type="match status" value="1"/>
</dbReference>
<protein>
    <recommendedName>
        <fullName evidence="3">Core Histone H2A/H2B/H3 domain-containing protein</fullName>
    </recommendedName>
</protein>
<dbReference type="InterPro" id="IPR007125">
    <property type="entry name" value="H2A/H2B/H3"/>
</dbReference>
<evidence type="ECO:0000313" key="5">
    <source>
        <dbReference type="Proteomes" id="UP000298663"/>
    </source>
</evidence>
<keyword evidence="5" id="KW-1185">Reference proteome</keyword>
<dbReference type="EMBL" id="AZBU02000009">
    <property type="protein sequence ID" value="TKR64796.1"/>
    <property type="molecule type" value="Genomic_DNA"/>
</dbReference>
<dbReference type="STRING" id="34508.A0A4U5M7C0"/>
<dbReference type="PANTHER" id="PTHR45810:SF1">
    <property type="entry name" value="HISTONE H3-LIKE CENTROMERIC PROTEIN A"/>
    <property type="match status" value="1"/>
</dbReference>
<feature type="region of interest" description="Disordered" evidence="2">
    <location>
        <begin position="345"/>
        <end position="385"/>
    </location>
</feature>
<organism evidence="4 5">
    <name type="scientific">Steinernema carpocapsae</name>
    <name type="common">Entomopathogenic nematode</name>
    <dbReference type="NCBI Taxonomy" id="34508"/>
    <lineage>
        <taxon>Eukaryota</taxon>
        <taxon>Metazoa</taxon>
        <taxon>Ecdysozoa</taxon>
        <taxon>Nematoda</taxon>
        <taxon>Chromadorea</taxon>
        <taxon>Rhabditida</taxon>
        <taxon>Tylenchina</taxon>
        <taxon>Panagrolaimomorpha</taxon>
        <taxon>Strongyloidoidea</taxon>
        <taxon>Steinernematidae</taxon>
        <taxon>Steinernema</taxon>
    </lineage>
</organism>
<proteinExistence type="inferred from homology"/>
<dbReference type="SMART" id="SM00428">
    <property type="entry name" value="H3"/>
    <property type="match status" value="1"/>
</dbReference>
<evidence type="ECO:0000313" key="4">
    <source>
        <dbReference type="EMBL" id="TKR64796.1"/>
    </source>
</evidence>
<feature type="compositionally biased region" description="Polar residues" evidence="2">
    <location>
        <begin position="210"/>
        <end position="225"/>
    </location>
</feature>
<dbReference type="SUPFAM" id="SSF47113">
    <property type="entry name" value="Histone-fold"/>
    <property type="match status" value="1"/>
</dbReference>
<comment type="similarity">
    <text evidence="1">Belongs to the histone H3 family.</text>
</comment>
<gene>
    <name evidence="4" type="ORF">L596_025276</name>
</gene>
<feature type="compositionally biased region" description="Basic residues" evidence="2">
    <location>
        <begin position="1"/>
        <end position="12"/>
    </location>
</feature>
<feature type="compositionally biased region" description="Polar residues" evidence="2">
    <location>
        <begin position="350"/>
        <end position="366"/>
    </location>
</feature>
<accession>A0A4U5M7C0</accession>
<dbReference type="OrthoDB" id="420022at2759"/>
<dbReference type="AlphaFoldDB" id="A0A4U5M7C0"/>
<feature type="compositionally biased region" description="Polar residues" evidence="2">
    <location>
        <begin position="71"/>
        <end position="85"/>
    </location>
</feature>
<evidence type="ECO:0000259" key="3">
    <source>
        <dbReference type="Pfam" id="PF00125"/>
    </source>
</evidence>
<dbReference type="GO" id="GO:0003677">
    <property type="term" value="F:DNA binding"/>
    <property type="evidence" value="ECO:0007669"/>
    <property type="project" value="InterPro"/>
</dbReference>
<dbReference type="GO" id="GO:0000786">
    <property type="term" value="C:nucleosome"/>
    <property type="evidence" value="ECO:0007669"/>
    <property type="project" value="InterPro"/>
</dbReference>
<reference evidence="4 5" key="2">
    <citation type="journal article" date="2019" name="G3 (Bethesda)">
        <title>Hybrid Assembly of the Genome of the Entomopathogenic Nematode Steinernema carpocapsae Identifies the X-Chromosome.</title>
        <authorList>
            <person name="Serra L."/>
            <person name="Macchietto M."/>
            <person name="Macias-Munoz A."/>
            <person name="McGill C.J."/>
            <person name="Rodriguez I.M."/>
            <person name="Rodriguez B."/>
            <person name="Murad R."/>
            <person name="Mortazavi A."/>
        </authorList>
    </citation>
    <scope>NUCLEOTIDE SEQUENCE [LARGE SCALE GENOMIC DNA]</scope>
    <source>
        <strain evidence="4 5">ALL</strain>
    </source>
</reference>
<dbReference type="Proteomes" id="UP000298663">
    <property type="component" value="Unassembled WGS sequence"/>
</dbReference>
<dbReference type="PANTHER" id="PTHR45810">
    <property type="entry name" value="HISTONE H3.2"/>
    <property type="match status" value="1"/>
</dbReference>
<comment type="caution">
    <text evidence="4">The sequence shown here is derived from an EMBL/GenBank/DDBJ whole genome shotgun (WGS) entry which is preliminary data.</text>
</comment>
<dbReference type="Pfam" id="PF00125">
    <property type="entry name" value="Histone"/>
    <property type="match status" value="1"/>
</dbReference>
<dbReference type="InterPro" id="IPR009072">
    <property type="entry name" value="Histone-fold"/>
</dbReference>
<feature type="region of interest" description="Disordered" evidence="2">
    <location>
        <begin position="1"/>
        <end position="45"/>
    </location>
</feature>
<dbReference type="GO" id="GO:0046982">
    <property type="term" value="F:protein heterodimerization activity"/>
    <property type="evidence" value="ECO:0007669"/>
    <property type="project" value="InterPro"/>
</dbReference>
<evidence type="ECO:0000256" key="1">
    <source>
        <dbReference type="ARBA" id="ARBA00010343"/>
    </source>
</evidence>
<dbReference type="GO" id="GO:0030527">
    <property type="term" value="F:structural constituent of chromatin"/>
    <property type="evidence" value="ECO:0007669"/>
    <property type="project" value="InterPro"/>
</dbReference>
<dbReference type="Gene3D" id="1.10.20.10">
    <property type="entry name" value="Histone, subunit A"/>
    <property type="match status" value="1"/>
</dbReference>
<feature type="domain" description="Core Histone H2A/H2B/H3" evidence="3">
    <location>
        <begin position="443"/>
        <end position="527"/>
    </location>
</feature>
<feature type="region of interest" description="Disordered" evidence="2">
    <location>
        <begin position="66"/>
        <end position="117"/>
    </location>
</feature>
<evidence type="ECO:0000256" key="2">
    <source>
        <dbReference type="SAM" id="MobiDB-lite"/>
    </source>
</evidence>
<feature type="region of interest" description="Disordered" evidence="2">
    <location>
        <begin position="149"/>
        <end position="237"/>
    </location>
</feature>